<name>A0A1F5LTB2_PENAI</name>
<comment type="caution">
    <text evidence="1">The sequence shown here is derived from an EMBL/GenBank/DDBJ whole genome shotgun (WGS) entry which is preliminary data.</text>
</comment>
<reference evidence="1 2" key="1">
    <citation type="journal article" date="2016" name="Sci. Rep.">
        <title>Penicillium arizonense, a new, genome sequenced fungal species, reveals a high chemical diversity in secreted metabolites.</title>
        <authorList>
            <person name="Grijseels S."/>
            <person name="Nielsen J.C."/>
            <person name="Randelovic M."/>
            <person name="Nielsen J."/>
            <person name="Nielsen K.F."/>
            <person name="Workman M."/>
            <person name="Frisvad J.C."/>
        </authorList>
    </citation>
    <scope>NUCLEOTIDE SEQUENCE [LARGE SCALE GENOMIC DNA]</scope>
    <source>
        <strain evidence="1 2">CBS 141311</strain>
    </source>
</reference>
<accession>A0A1F5LTB2</accession>
<gene>
    <name evidence="1" type="ORF">PENARI_c003G08041</name>
</gene>
<protein>
    <submittedName>
        <fullName evidence="1">Uncharacterized protein</fullName>
    </submittedName>
</protein>
<proteinExistence type="predicted"/>
<dbReference type="OrthoDB" id="4253505at2759"/>
<dbReference type="RefSeq" id="XP_022491866.1">
    <property type="nucleotide sequence ID" value="XM_022628564.1"/>
</dbReference>
<evidence type="ECO:0000313" key="2">
    <source>
        <dbReference type="Proteomes" id="UP000177622"/>
    </source>
</evidence>
<sequence length="158" mass="17946">MEPADFDAFLRWGEDCDEFPDLQYTLGSDETFSWDQILDEYLDPFEYLEPFPLGVLAPIEEKVEAIDALPELSPSPTQQYDVQTLSESITELKDRLNGLEDRYGTAPLTVGIQDLTVLELRRSKSRRIADLEAYVESLQPFLLQLGTSIEGLLTEVPK</sequence>
<dbReference type="GeneID" id="34573298"/>
<evidence type="ECO:0000313" key="1">
    <source>
        <dbReference type="EMBL" id="OGE56438.1"/>
    </source>
</evidence>
<dbReference type="EMBL" id="LXJU01000003">
    <property type="protein sequence ID" value="OGE56438.1"/>
    <property type="molecule type" value="Genomic_DNA"/>
</dbReference>
<keyword evidence="2" id="KW-1185">Reference proteome</keyword>
<dbReference type="AlphaFoldDB" id="A0A1F5LTB2"/>
<dbReference type="Proteomes" id="UP000177622">
    <property type="component" value="Unassembled WGS sequence"/>
</dbReference>
<organism evidence="1 2">
    <name type="scientific">Penicillium arizonense</name>
    <dbReference type="NCBI Taxonomy" id="1835702"/>
    <lineage>
        <taxon>Eukaryota</taxon>
        <taxon>Fungi</taxon>
        <taxon>Dikarya</taxon>
        <taxon>Ascomycota</taxon>
        <taxon>Pezizomycotina</taxon>
        <taxon>Eurotiomycetes</taxon>
        <taxon>Eurotiomycetidae</taxon>
        <taxon>Eurotiales</taxon>
        <taxon>Aspergillaceae</taxon>
        <taxon>Penicillium</taxon>
    </lineage>
</organism>